<sequence length="195" mass="22103">MPTDHYQPLAQFVAKHFKLSRPSLESFIAPWLPYNALRKEVLTAVDEEERYLYFIIDGVQRVYALDSRGKEATLVFTYAPSFGGVLDAMMTAQKSKYVYEALTPSKLLRVPIIEIKKLMNENSEIAQMINLGVSQALGGLLERLAELQLMSSEEKFRSLLTRSPHILTLVPHKYLASYLGIDATNFSKLMNSVKI</sequence>
<evidence type="ECO:0000259" key="1">
    <source>
        <dbReference type="Pfam" id="PF00027"/>
    </source>
</evidence>
<keyword evidence="3" id="KW-1185">Reference proteome</keyword>
<organism evidence="2 3">
    <name type="scientific">Pedobacter helvus</name>
    <dbReference type="NCBI Taxonomy" id="2563444"/>
    <lineage>
        <taxon>Bacteria</taxon>
        <taxon>Pseudomonadati</taxon>
        <taxon>Bacteroidota</taxon>
        <taxon>Sphingobacteriia</taxon>
        <taxon>Sphingobacteriales</taxon>
        <taxon>Sphingobacteriaceae</taxon>
        <taxon>Pedobacter</taxon>
    </lineage>
</organism>
<feature type="domain" description="Cyclic nucleotide-binding" evidence="1">
    <location>
        <begin position="38"/>
        <end position="122"/>
    </location>
</feature>
<dbReference type="SUPFAM" id="SSF51206">
    <property type="entry name" value="cAMP-binding domain-like"/>
    <property type="match status" value="1"/>
</dbReference>
<dbReference type="Gene3D" id="2.60.120.10">
    <property type="entry name" value="Jelly Rolls"/>
    <property type="match status" value="1"/>
</dbReference>
<evidence type="ECO:0000313" key="3">
    <source>
        <dbReference type="Proteomes" id="UP001517367"/>
    </source>
</evidence>
<reference evidence="2 3" key="1">
    <citation type="submission" date="2024-12" db="EMBL/GenBank/DDBJ databases">
        <authorList>
            <person name="Hu S."/>
        </authorList>
    </citation>
    <scope>NUCLEOTIDE SEQUENCE [LARGE SCALE GENOMIC DNA]</scope>
    <source>
        <strain evidence="2 3">P-25</strain>
    </source>
</reference>
<dbReference type="EMBL" id="SRMP02000019">
    <property type="protein sequence ID" value="MFN0292061.1"/>
    <property type="molecule type" value="Genomic_DNA"/>
</dbReference>
<evidence type="ECO:0000313" key="2">
    <source>
        <dbReference type="EMBL" id="MFN0292061.1"/>
    </source>
</evidence>
<dbReference type="InterPro" id="IPR014710">
    <property type="entry name" value="RmlC-like_jellyroll"/>
</dbReference>
<name>A0ABW9JK24_9SPHI</name>
<dbReference type="Pfam" id="PF00027">
    <property type="entry name" value="cNMP_binding"/>
    <property type="match status" value="1"/>
</dbReference>
<dbReference type="RefSeq" id="WP_138730931.1">
    <property type="nucleotide sequence ID" value="NZ_SRMP02000019.1"/>
</dbReference>
<gene>
    <name evidence="2" type="ORF">E5L68_011705</name>
</gene>
<dbReference type="InterPro" id="IPR018490">
    <property type="entry name" value="cNMP-bd_dom_sf"/>
</dbReference>
<dbReference type="Proteomes" id="UP001517367">
    <property type="component" value="Unassembled WGS sequence"/>
</dbReference>
<dbReference type="CDD" id="cd00038">
    <property type="entry name" value="CAP_ED"/>
    <property type="match status" value="1"/>
</dbReference>
<accession>A0ABW9JK24</accession>
<protein>
    <submittedName>
        <fullName evidence="2">Crp/Fnr family transcriptional regulator</fullName>
    </submittedName>
</protein>
<dbReference type="InterPro" id="IPR000595">
    <property type="entry name" value="cNMP-bd_dom"/>
</dbReference>
<comment type="caution">
    <text evidence="2">The sequence shown here is derived from an EMBL/GenBank/DDBJ whole genome shotgun (WGS) entry which is preliminary data.</text>
</comment>
<proteinExistence type="predicted"/>